<comment type="caution">
    <text evidence="2">The sequence shown here is derived from an EMBL/GenBank/DDBJ whole genome shotgun (WGS) entry which is preliminary data.</text>
</comment>
<evidence type="ECO:0000256" key="1">
    <source>
        <dbReference type="SAM" id="MobiDB-lite"/>
    </source>
</evidence>
<keyword evidence="3" id="KW-1185">Reference proteome</keyword>
<feature type="region of interest" description="Disordered" evidence="1">
    <location>
        <begin position="124"/>
        <end position="170"/>
    </location>
</feature>
<proteinExistence type="predicted"/>
<dbReference type="AlphaFoldDB" id="A0A4T0X679"/>
<dbReference type="EMBL" id="SELW01000117">
    <property type="protein sequence ID" value="TID30833.1"/>
    <property type="molecule type" value="Genomic_DNA"/>
</dbReference>
<protein>
    <submittedName>
        <fullName evidence="2">Uncharacterized protein</fullName>
    </submittedName>
</protein>
<dbReference type="Proteomes" id="UP000307173">
    <property type="component" value="Unassembled WGS sequence"/>
</dbReference>
<reference evidence="2 3" key="1">
    <citation type="journal article" date="2019" name="Front. Genet.">
        <title>Whole-Genome Sequencing of the Opportunistic Yeast Pathogen Candida inconspicua Uncovers Its Hybrid Origin.</title>
        <authorList>
            <person name="Mixao V."/>
            <person name="Hansen A.P."/>
            <person name="Saus E."/>
            <person name="Boekhout T."/>
            <person name="Lass-Florl C."/>
            <person name="Gabaldon T."/>
        </authorList>
    </citation>
    <scope>NUCLEOTIDE SEQUENCE [LARGE SCALE GENOMIC DNA]</scope>
    <source>
        <strain evidence="2 3">CBS 180</strain>
    </source>
</reference>
<accession>A0A4T0X679</accession>
<sequence length="170" mass="19496">MIRSDQAVKKDIITDNETFTSRSFRVEPYSASNFDCGIFASRQGVNAGHLVKTTWYDLGYRNIKMKAYCDNKPVVDTVNKNQALKKLEKTYVNFNWRTKTNSSFIHAKVIATIKSAERTINAVRQRQARKDAKPKTTKQSKVNEAKEVEPTTPPKKQESTASKEVYYHLK</sequence>
<organism evidence="2 3">
    <name type="scientific">Pichia inconspicua</name>
    <dbReference type="NCBI Taxonomy" id="52247"/>
    <lineage>
        <taxon>Eukaryota</taxon>
        <taxon>Fungi</taxon>
        <taxon>Dikarya</taxon>
        <taxon>Ascomycota</taxon>
        <taxon>Saccharomycotina</taxon>
        <taxon>Pichiomycetes</taxon>
        <taxon>Pichiales</taxon>
        <taxon>Pichiaceae</taxon>
        <taxon>Pichia</taxon>
    </lineage>
</organism>
<evidence type="ECO:0000313" key="3">
    <source>
        <dbReference type="Proteomes" id="UP000307173"/>
    </source>
</evidence>
<gene>
    <name evidence="2" type="ORF">CANINC_000569</name>
</gene>
<name>A0A4T0X679_9ASCO</name>
<evidence type="ECO:0000313" key="2">
    <source>
        <dbReference type="EMBL" id="TID30833.1"/>
    </source>
</evidence>